<evidence type="ECO:0008006" key="5">
    <source>
        <dbReference type="Google" id="ProtNLM"/>
    </source>
</evidence>
<dbReference type="InterPro" id="IPR053354">
    <property type="entry name" value="MGDG_epimerase"/>
</dbReference>
<feature type="region of interest" description="Disordered" evidence="2">
    <location>
        <begin position="1035"/>
        <end position="1063"/>
    </location>
</feature>
<name>A0A5C3R2K7_9AGAR</name>
<dbReference type="PROSITE" id="PS50297">
    <property type="entry name" value="ANK_REP_REGION"/>
    <property type="match status" value="2"/>
</dbReference>
<reference evidence="3 4" key="1">
    <citation type="journal article" date="2019" name="Nat. Ecol. Evol.">
        <title>Megaphylogeny resolves global patterns of mushroom evolution.</title>
        <authorList>
            <person name="Varga T."/>
            <person name="Krizsan K."/>
            <person name="Foldi C."/>
            <person name="Dima B."/>
            <person name="Sanchez-Garcia M."/>
            <person name="Sanchez-Ramirez S."/>
            <person name="Szollosi G.J."/>
            <person name="Szarkandi J.G."/>
            <person name="Papp V."/>
            <person name="Albert L."/>
            <person name="Andreopoulos W."/>
            <person name="Angelini C."/>
            <person name="Antonin V."/>
            <person name="Barry K.W."/>
            <person name="Bougher N.L."/>
            <person name="Buchanan P."/>
            <person name="Buyck B."/>
            <person name="Bense V."/>
            <person name="Catcheside P."/>
            <person name="Chovatia M."/>
            <person name="Cooper J."/>
            <person name="Damon W."/>
            <person name="Desjardin D."/>
            <person name="Finy P."/>
            <person name="Geml J."/>
            <person name="Haridas S."/>
            <person name="Hughes K."/>
            <person name="Justo A."/>
            <person name="Karasinski D."/>
            <person name="Kautmanova I."/>
            <person name="Kiss B."/>
            <person name="Kocsube S."/>
            <person name="Kotiranta H."/>
            <person name="LaButti K.M."/>
            <person name="Lechner B.E."/>
            <person name="Liimatainen K."/>
            <person name="Lipzen A."/>
            <person name="Lukacs Z."/>
            <person name="Mihaltcheva S."/>
            <person name="Morgado L.N."/>
            <person name="Niskanen T."/>
            <person name="Noordeloos M.E."/>
            <person name="Ohm R.A."/>
            <person name="Ortiz-Santana B."/>
            <person name="Ovrebo C."/>
            <person name="Racz N."/>
            <person name="Riley R."/>
            <person name="Savchenko A."/>
            <person name="Shiryaev A."/>
            <person name="Soop K."/>
            <person name="Spirin V."/>
            <person name="Szebenyi C."/>
            <person name="Tomsovsky M."/>
            <person name="Tulloss R.E."/>
            <person name="Uehling J."/>
            <person name="Grigoriev I.V."/>
            <person name="Vagvolgyi C."/>
            <person name="Papp T."/>
            <person name="Martin F.M."/>
            <person name="Miettinen O."/>
            <person name="Hibbett D.S."/>
            <person name="Nagy L.G."/>
        </authorList>
    </citation>
    <scope>NUCLEOTIDE SEQUENCE [LARGE SCALE GENOMIC DNA]</scope>
    <source>
        <strain evidence="3 4">CBS 309.79</strain>
    </source>
</reference>
<feature type="region of interest" description="Disordered" evidence="2">
    <location>
        <begin position="590"/>
        <end position="703"/>
    </location>
</feature>
<organism evidence="3 4">
    <name type="scientific">Pterulicium gracile</name>
    <dbReference type="NCBI Taxonomy" id="1884261"/>
    <lineage>
        <taxon>Eukaryota</taxon>
        <taxon>Fungi</taxon>
        <taxon>Dikarya</taxon>
        <taxon>Basidiomycota</taxon>
        <taxon>Agaricomycotina</taxon>
        <taxon>Agaricomycetes</taxon>
        <taxon>Agaricomycetidae</taxon>
        <taxon>Agaricales</taxon>
        <taxon>Pleurotineae</taxon>
        <taxon>Pterulaceae</taxon>
        <taxon>Pterulicium</taxon>
    </lineage>
</organism>
<accession>A0A5C3R2K7</accession>
<feature type="repeat" description="ANK" evidence="1">
    <location>
        <begin position="1580"/>
        <end position="1614"/>
    </location>
</feature>
<feature type="repeat" description="ANK" evidence="1">
    <location>
        <begin position="1545"/>
        <end position="1567"/>
    </location>
</feature>
<proteinExistence type="predicted"/>
<keyword evidence="1" id="KW-0040">ANK repeat</keyword>
<evidence type="ECO:0000313" key="3">
    <source>
        <dbReference type="EMBL" id="TFL07907.1"/>
    </source>
</evidence>
<feature type="repeat" description="ANK" evidence="1">
    <location>
        <begin position="531"/>
        <end position="563"/>
    </location>
</feature>
<dbReference type="Gene3D" id="1.25.40.20">
    <property type="entry name" value="Ankyrin repeat-containing domain"/>
    <property type="match status" value="3"/>
</dbReference>
<evidence type="ECO:0000313" key="4">
    <source>
        <dbReference type="Proteomes" id="UP000305067"/>
    </source>
</evidence>
<sequence>MSVDHTISRFLASLGAGGTNESVDDVLKPCIKVETVLRNLWAKDRGNDALQNHYVGLVDVLGPDVPSDIRVTRRRHVKDEADLSAKHIFPLSDTTRRQDGEPSMVLNLEEFKNNWAIFSENSLSQLSDWNNVVVAGGSVLACLLPMDKEHKKTKRTLRKYFHGQAYSTSDVDVFLWGLNAEQAEKKINQIYEAVRDSVPWDVTCTRTKHTVSIHSQYPYRSVQIVLRLYQSPAEILAGFDVDAPCVAYDGQHVWANPRSIVALMRQCNTVDMSRRSPSYEVRLTKYSTRGFEVYVPSLNREAIDPTIFERSIARIEGLARLLVLEKLITADARDNFLEARRSIRGRPNALSRYRKGKKMHKGDLKANIDSFGGLGMNDYDVISLHIPYGPGWDARRIDKLVYATDLGMNSTFNPKNKGRRLHRHPAFFGTMEECLEDCCECCPQPIDDDEKALQTKEDEQYIRGRISFVEADPGRQTMSGSFKPIDVGEWSDQTYITPSTKLFKAIAQHDRRSVQSILKSPEFDPARRDHVGRTPLHVAILCGSQEIACDIVDVGVRVTARLADGKAALHLAAQMDQVLVVQKLLQKSDQNKKIADKNAVEEEKGESQTLPPDSSTDDWSSHDSDAMVVVDGDEADSEEDHDGDVDMGDEEAEADQVGDEEADKEAGDEEQDEDSDDEQEKKKSEETANPAEQGELPEDKEEEPDIIDINMVDWDLAFPPLFYAVVYASLPVINALLEAGADSKLVSKAEGYESTAFHSLTLLILRQDRSTVASIAERLITAGASASEADDELRTIFHHAVAHNQHDLVKAFLKLDKNARTLINFPLIERGDVQSPIVSAVVLRQHSMVALLLALGATLDLSDDDASKALEQRKQKGSYYCSSAVREQIMRPLEISIAKADVIFKVLVSLGADISALLRKSQQYDISEDSDNSPNNYQTLLDWVRGARKQAQKKVAEDERPDVEEVPETEDVGSSGWRAFVESILKDTSVVSPQEKARREQEKSDYRRRNREVRDYLVEAEALLLSRGAKTYAQLRGKKSKQVEDEASEETEDDDEERTSKKQRGYMRHFYPITEYDWSSETVLEHTKPLYEQLFRAAWSGDNDKIEELCLPKEDAPVSQSPLQVGVQVKNSEDDRKGITTFTLAILGRRWDTARLILAIAAAQYDEKEKVFSLRGLGLDDRDDGADADDYDSDVTEQEEAPRKVINFKDISQRPSPVKCDCSPSRLLLYTMSYQLPNEEFDKDETLIHRAVDLDDLEAFTQIASLYPYAGVSRLDEHGNLIKAILDRDLPDHLDEYIRKTGSGIFLETHKDGEHGDDDVPQAVNDANRIYLGLKVHGKKRKDLAKKNDPNAVADADDASERQPLLWRAIRQNAVKIVDYIHGDRPLNAYRFYAKTKTEEKAFRLRKIVKSGTLDEVLPDMLGWKITELGESPLTAGVMAGDVDVVKKLFALQPKLIKSALHVKTKFSGWNLFNVAAASVATTRTMLDFLIHKSVSPAENSSVTGFNIFHELMRSGTTQNILLAHLLKKLPRDTVEELLAQQSKEQNTPLHLAVKQGNIYGVKALLSFTPSSVLATRDILGNTPLHLAVAHDRTYPMITRVLLEHASSASNTDLLSQMLFSENGIGDTPLESLRLSYLLRITREEYDEVFGKLRWPPELDFNEQKLDVDKLPRDELKSWKEIRDDKVPAVRKVLADLASEGTVRPDDKLVQAWNEWAVTMERSSTTRIEALERANKVDEEEQRKIREEGEEFKTGYDTGPGGVYEADEADVEKTLRCIVEFIRRASGESVDTDASTETSITQRSERPLPRYLVHLGDVQVAVKVLLERSEKTAKDKRGWYASDNHGGLDHEHEDGDGDGKKQVVKPWTEYAGLTVDEDM</sequence>
<dbReference type="Proteomes" id="UP000305067">
    <property type="component" value="Unassembled WGS sequence"/>
</dbReference>
<dbReference type="InterPro" id="IPR002110">
    <property type="entry name" value="Ankyrin_rpt"/>
</dbReference>
<dbReference type="SUPFAM" id="SSF48403">
    <property type="entry name" value="Ankyrin repeat"/>
    <property type="match status" value="2"/>
</dbReference>
<gene>
    <name evidence="3" type="ORF">BDV98DRAFT_558708</name>
</gene>
<keyword evidence="4" id="KW-1185">Reference proteome</keyword>
<feature type="region of interest" description="Disordered" evidence="2">
    <location>
        <begin position="1833"/>
        <end position="1865"/>
    </location>
</feature>
<dbReference type="InterPro" id="IPR036770">
    <property type="entry name" value="Ankyrin_rpt-contain_sf"/>
</dbReference>
<protein>
    <recommendedName>
        <fullName evidence="5">Ankyrin repeat-containing domain protein</fullName>
    </recommendedName>
</protein>
<feature type="compositionally biased region" description="Basic and acidic residues" evidence="2">
    <location>
        <begin position="590"/>
        <end position="606"/>
    </location>
</feature>
<dbReference type="EMBL" id="ML178814">
    <property type="protein sequence ID" value="TFL07907.1"/>
    <property type="molecule type" value="Genomic_DNA"/>
</dbReference>
<dbReference type="OrthoDB" id="539213at2759"/>
<feature type="compositionally biased region" description="Acidic residues" evidence="2">
    <location>
        <begin position="631"/>
        <end position="678"/>
    </location>
</feature>
<dbReference type="PANTHER" id="PTHR43558:SF6">
    <property type="entry name" value="REDUCTASE, PUTATIVE (AFU_ORTHOLOGUE AFUA_3G10540)-RELATED"/>
    <property type="match status" value="1"/>
</dbReference>
<feature type="compositionally biased region" description="Acidic residues" evidence="2">
    <location>
        <begin position="1045"/>
        <end position="1057"/>
    </location>
</feature>
<dbReference type="SMART" id="SM00248">
    <property type="entry name" value="ANK"/>
    <property type="match status" value="10"/>
</dbReference>
<dbReference type="Pfam" id="PF12796">
    <property type="entry name" value="Ank_2"/>
    <property type="match status" value="2"/>
</dbReference>
<dbReference type="PANTHER" id="PTHR43558">
    <property type="entry name" value="REDUCTASE, PUTATIVE (AFU_ORTHOLOGUE AFUA_3G10540)-RELATED"/>
    <property type="match status" value="1"/>
</dbReference>
<dbReference type="PROSITE" id="PS50088">
    <property type="entry name" value="ANK_REPEAT"/>
    <property type="match status" value="3"/>
</dbReference>
<dbReference type="STRING" id="1884261.A0A5C3R2K7"/>
<evidence type="ECO:0000256" key="1">
    <source>
        <dbReference type="PROSITE-ProRule" id="PRU00023"/>
    </source>
</evidence>
<feature type="compositionally biased region" description="Basic and acidic residues" evidence="2">
    <location>
        <begin position="1846"/>
        <end position="1861"/>
    </location>
</feature>
<evidence type="ECO:0000256" key="2">
    <source>
        <dbReference type="SAM" id="MobiDB-lite"/>
    </source>
</evidence>